<evidence type="ECO:0000256" key="3">
    <source>
        <dbReference type="ARBA" id="ARBA00021495"/>
    </source>
</evidence>
<dbReference type="PRINTS" id="PR00344">
    <property type="entry name" value="BCTRLSENSOR"/>
</dbReference>
<dbReference type="AlphaFoldDB" id="A0A9W6MXI1"/>
<dbReference type="SMART" id="SM01231">
    <property type="entry name" value="H-kinase_dim"/>
    <property type="match status" value="1"/>
</dbReference>
<dbReference type="PROSITE" id="PS50851">
    <property type="entry name" value="CHEW"/>
    <property type="match status" value="2"/>
</dbReference>
<gene>
    <name evidence="16" type="primary">cheA</name>
    <name evidence="16" type="ORF">GCM10017643_02080</name>
</gene>
<feature type="modified residue" description="Phosphohistidine" evidence="9">
    <location>
        <position position="44"/>
    </location>
</feature>
<dbReference type="Pfam" id="PF02518">
    <property type="entry name" value="HATPase_c"/>
    <property type="match status" value="1"/>
</dbReference>
<keyword evidence="5" id="KW-0808">Transferase</keyword>
<dbReference type="InterPro" id="IPR011006">
    <property type="entry name" value="CheY-like_superfamily"/>
</dbReference>
<evidence type="ECO:0000259" key="12">
    <source>
        <dbReference type="PROSITE" id="PS50109"/>
    </source>
</evidence>
<dbReference type="SMART" id="SM00387">
    <property type="entry name" value="HATPase_c"/>
    <property type="match status" value="1"/>
</dbReference>
<dbReference type="CDD" id="cd16916">
    <property type="entry name" value="HATPase_CheA-like"/>
    <property type="match status" value="1"/>
</dbReference>
<name>A0A9W6MXI1_9HYPH</name>
<feature type="domain" description="CheW-like" evidence="14">
    <location>
        <begin position="622"/>
        <end position="750"/>
    </location>
</feature>
<evidence type="ECO:0000256" key="2">
    <source>
        <dbReference type="ARBA" id="ARBA00012438"/>
    </source>
</evidence>
<keyword evidence="17" id="KW-1185">Reference proteome</keyword>
<evidence type="ECO:0000256" key="5">
    <source>
        <dbReference type="ARBA" id="ARBA00022679"/>
    </source>
</evidence>
<comment type="caution">
    <text evidence="10">Lacks conserved residue(s) required for the propagation of feature annotation.</text>
</comment>
<keyword evidence="7" id="KW-0902">Two-component regulatory system</keyword>
<dbReference type="InterPro" id="IPR037006">
    <property type="entry name" value="CheA-like_homodim_sf"/>
</dbReference>
<keyword evidence="4 9" id="KW-0597">Phosphoprotein</keyword>
<protein>
    <recommendedName>
        <fullName evidence="3">Chemotaxis protein CheA</fullName>
        <ecNumber evidence="2">2.7.13.3</ecNumber>
    </recommendedName>
</protein>
<evidence type="ECO:0000259" key="14">
    <source>
        <dbReference type="PROSITE" id="PS50851"/>
    </source>
</evidence>
<dbReference type="EC" id="2.7.13.3" evidence="2"/>
<evidence type="ECO:0000313" key="17">
    <source>
        <dbReference type="Proteomes" id="UP001143370"/>
    </source>
</evidence>
<dbReference type="PROSITE" id="PS50894">
    <property type="entry name" value="HPT"/>
    <property type="match status" value="1"/>
</dbReference>
<evidence type="ECO:0000256" key="7">
    <source>
        <dbReference type="ARBA" id="ARBA00023012"/>
    </source>
</evidence>
<dbReference type="PROSITE" id="PS50110">
    <property type="entry name" value="RESPONSE_REGULATORY"/>
    <property type="match status" value="1"/>
</dbReference>
<dbReference type="Pfam" id="PF01584">
    <property type="entry name" value="CheW"/>
    <property type="match status" value="2"/>
</dbReference>
<dbReference type="Gene3D" id="3.30.565.10">
    <property type="entry name" value="Histidine kinase-like ATPase, C-terminal domain"/>
    <property type="match status" value="1"/>
</dbReference>
<dbReference type="Gene3D" id="2.30.30.40">
    <property type="entry name" value="SH3 Domains"/>
    <property type="match status" value="1"/>
</dbReference>
<dbReference type="Pfam" id="PF02895">
    <property type="entry name" value="H-kinase_dim"/>
    <property type="match status" value="1"/>
</dbReference>
<feature type="region of interest" description="Disordered" evidence="11">
    <location>
        <begin position="323"/>
        <end position="343"/>
    </location>
</feature>
<dbReference type="GO" id="GO:0006935">
    <property type="term" value="P:chemotaxis"/>
    <property type="evidence" value="ECO:0007669"/>
    <property type="project" value="InterPro"/>
</dbReference>
<feature type="compositionally biased region" description="Basic and acidic residues" evidence="11">
    <location>
        <begin position="325"/>
        <end position="343"/>
    </location>
</feature>
<dbReference type="SMART" id="SM00073">
    <property type="entry name" value="HPT"/>
    <property type="match status" value="1"/>
</dbReference>
<evidence type="ECO:0000256" key="1">
    <source>
        <dbReference type="ARBA" id="ARBA00000085"/>
    </source>
</evidence>
<evidence type="ECO:0000256" key="11">
    <source>
        <dbReference type="SAM" id="MobiDB-lite"/>
    </source>
</evidence>
<dbReference type="FunFam" id="3.30.565.10:FF:000016">
    <property type="entry name" value="Chemotaxis protein CheA, putative"/>
    <property type="match status" value="1"/>
</dbReference>
<dbReference type="Gene3D" id="1.10.287.560">
    <property type="entry name" value="Histidine kinase CheA-like, homodimeric domain"/>
    <property type="match status" value="1"/>
</dbReference>
<dbReference type="InterPro" id="IPR004105">
    <property type="entry name" value="CheA-like_dim"/>
</dbReference>
<evidence type="ECO:0000313" key="16">
    <source>
        <dbReference type="EMBL" id="GLK70093.1"/>
    </source>
</evidence>
<dbReference type="EMBL" id="BSFJ01000001">
    <property type="protein sequence ID" value="GLK70093.1"/>
    <property type="molecule type" value="Genomic_DNA"/>
</dbReference>
<dbReference type="PANTHER" id="PTHR43395:SF1">
    <property type="entry name" value="CHEMOTAXIS PROTEIN CHEA"/>
    <property type="match status" value="1"/>
</dbReference>
<dbReference type="Gene3D" id="2.40.50.180">
    <property type="entry name" value="CheA-289, Domain 4"/>
    <property type="match status" value="1"/>
</dbReference>
<dbReference type="InterPro" id="IPR036097">
    <property type="entry name" value="HisK_dim/P_sf"/>
</dbReference>
<dbReference type="SMART" id="SM00260">
    <property type="entry name" value="CheW"/>
    <property type="match status" value="2"/>
</dbReference>
<dbReference type="InterPro" id="IPR004358">
    <property type="entry name" value="Sig_transdc_His_kin-like_C"/>
</dbReference>
<dbReference type="SUPFAM" id="SSF47226">
    <property type="entry name" value="Histidine-containing phosphotransfer domain, HPT domain"/>
    <property type="match status" value="1"/>
</dbReference>
<dbReference type="SUPFAM" id="SSF50341">
    <property type="entry name" value="CheW-like"/>
    <property type="match status" value="2"/>
</dbReference>
<dbReference type="Proteomes" id="UP001143370">
    <property type="component" value="Unassembled WGS sequence"/>
</dbReference>
<dbReference type="SUPFAM" id="SSF47384">
    <property type="entry name" value="Homodimeric domain of signal transducing histidine kinase"/>
    <property type="match status" value="1"/>
</dbReference>
<dbReference type="InterPro" id="IPR002545">
    <property type="entry name" value="CheW-lke_dom"/>
</dbReference>
<dbReference type="InterPro" id="IPR036641">
    <property type="entry name" value="HPT_dom_sf"/>
</dbReference>
<dbReference type="InterPro" id="IPR051315">
    <property type="entry name" value="Bact_Chemotaxis_CheA"/>
</dbReference>
<evidence type="ECO:0000259" key="13">
    <source>
        <dbReference type="PROSITE" id="PS50110"/>
    </source>
</evidence>
<evidence type="ECO:0000256" key="6">
    <source>
        <dbReference type="ARBA" id="ARBA00022777"/>
    </source>
</evidence>
<dbReference type="RefSeq" id="WP_213375818.1">
    <property type="nucleotide sequence ID" value="NZ_BSFJ01000001.1"/>
</dbReference>
<feature type="region of interest" description="Disordered" evidence="11">
    <location>
        <begin position="180"/>
        <end position="205"/>
    </location>
</feature>
<reference evidence="16" key="2">
    <citation type="submission" date="2023-01" db="EMBL/GenBank/DDBJ databases">
        <authorList>
            <person name="Sun Q."/>
            <person name="Evtushenko L."/>
        </authorList>
    </citation>
    <scope>NUCLEOTIDE SEQUENCE</scope>
    <source>
        <strain evidence="16">VKM B-2484</strain>
    </source>
</reference>
<dbReference type="InterPro" id="IPR036061">
    <property type="entry name" value="CheW-like_dom_sf"/>
</dbReference>
<feature type="domain" description="Histidine kinase" evidence="12">
    <location>
        <begin position="206"/>
        <end position="456"/>
    </location>
</feature>
<evidence type="ECO:0000259" key="15">
    <source>
        <dbReference type="PROSITE" id="PS50894"/>
    </source>
</evidence>
<evidence type="ECO:0000256" key="8">
    <source>
        <dbReference type="ARBA" id="ARBA00035100"/>
    </source>
</evidence>
<dbReference type="InterPro" id="IPR036890">
    <property type="entry name" value="HATPase_C_sf"/>
</dbReference>
<dbReference type="InterPro" id="IPR003594">
    <property type="entry name" value="HATPase_dom"/>
</dbReference>
<feature type="domain" description="Response regulatory" evidence="13">
    <location>
        <begin position="765"/>
        <end position="887"/>
    </location>
</feature>
<feature type="domain" description="HPt" evidence="15">
    <location>
        <begin position="1"/>
        <end position="100"/>
    </location>
</feature>
<dbReference type="PROSITE" id="PS50109">
    <property type="entry name" value="HIS_KIN"/>
    <property type="match status" value="1"/>
</dbReference>
<comment type="function">
    <text evidence="8">Involved in the transmission of sensory signals from the chemoreceptors to the flagellar motors. CheA is autophosphorylated; it can transfer its phosphate group to either CheB or CheY.</text>
</comment>
<reference evidence="16" key="1">
    <citation type="journal article" date="2014" name="Int. J. Syst. Evol. Microbiol.">
        <title>Complete genome sequence of Corynebacterium casei LMG S-19264T (=DSM 44701T), isolated from a smear-ripened cheese.</title>
        <authorList>
            <consortium name="US DOE Joint Genome Institute (JGI-PGF)"/>
            <person name="Walter F."/>
            <person name="Albersmeier A."/>
            <person name="Kalinowski J."/>
            <person name="Ruckert C."/>
        </authorList>
    </citation>
    <scope>NUCLEOTIDE SEQUENCE</scope>
    <source>
        <strain evidence="16">VKM B-2484</strain>
    </source>
</reference>
<comment type="catalytic activity">
    <reaction evidence="1">
        <text>ATP + protein L-histidine = ADP + protein N-phospho-L-histidine.</text>
        <dbReference type="EC" id="2.7.13.3"/>
    </reaction>
</comment>
<dbReference type="CDD" id="cd00088">
    <property type="entry name" value="HPT"/>
    <property type="match status" value="1"/>
</dbReference>
<dbReference type="InterPro" id="IPR008207">
    <property type="entry name" value="Sig_transdc_His_kin_Hpt_dom"/>
</dbReference>
<comment type="caution">
    <text evidence="16">The sequence shown here is derived from an EMBL/GenBank/DDBJ whole genome shotgun (WGS) entry which is preliminary data.</text>
</comment>
<dbReference type="Pfam" id="PF01627">
    <property type="entry name" value="Hpt"/>
    <property type="match status" value="1"/>
</dbReference>
<organism evidence="16 17">
    <name type="scientific">Ancylobacter dichloromethanicus</name>
    <dbReference type="NCBI Taxonomy" id="518825"/>
    <lineage>
        <taxon>Bacteria</taxon>
        <taxon>Pseudomonadati</taxon>
        <taxon>Pseudomonadota</taxon>
        <taxon>Alphaproteobacteria</taxon>
        <taxon>Hyphomicrobiales</taxon>
        <taxon>Xanthobacteraceae</taxon>
        <taxon>Ancylobacter</taxon>
    </lineage>
</organism>
<evidence type="ECO:0000256" key="4">
    <source>
        <dbReference type="ARBA" id="ARBA00022553"/>
    </source>
</evidence>
<dbReference type="SMART" id="SM00448">
    <property type="entry name" value="REC"/>
    <property type="match status" value="1"/>
</dbReference>
<proteinExistence type="predicted"/>
<dbReference type="InterPro" id="IPR005467">
    <property type="entry name" value="His_kinase_dom"/>
</dbReference>
<evidence type="ECO:0000256" key="9">
    <source>
        <dbReference type="PROSITE-ProRule" id="PRU00110"/>
    </source>
</evidence>
<dbReference type="SUPFAM" id="SSF55874">
    <property type="entry name" value="ATPase domain of HSP90 chaperone/DNA topoisomerase II/histidine kinase"/>
    <property type="match status" value="1"/>
</dbReference>
<sequence length="894" mass="96138">MDDLLREFLTETSESLDVVDIELLKLETDPNNRDILNSIFRLVHTIKGTCGFIGLVRLANLAHAAETLMDEFRNGRPVGGEAVGLILSSIDRIKDILAAIERNDGVEPEGSDEDLVALLEAEVARELPDIAFGAAPLAVEAPAPVPAPPAEERSLAPGEVSLDELERIFRQTEIEITLPARQVAPDKEAAPAQKRSDTPTADAGSVATQTIRVNVSTLEQLMTMVSELVLTRNQLLEIARRTEDGDYKVSLQRLSNVTGELQDVVMRTRMQPVGNAWQKLPRIVRDLAQELGKQIELEQYGADTELDRQLLDQIKDPLTHMVRNSADHGLETPETRRRAGKPEKGTIRLSAYHEGGHVIIEISDDGRGLDIARIKSKAIANGLCTEAEAARMSEAQLFRYIFHAGFSTAEAVTSVSGRGVGMDVVRCNIEAIGGTVDLRSKAGQGTTFIIKIPLTLAIVPALIVEASGERFALPQSVVLELVHIRPGSEHSIRRINGRPVLCLREQLLPIVELGGALGLREAGAKDALAAPASELIAVMNVGTLQFGVVVDAVSHTEEIVVKPLAAMLRHVAMISGSTILGDGRVIMIVDPNGLAQHAAAGSDKLGHTDAAHGAQAAHGDPKTSLLLLRAGPQGIKAVPLSLVTRLEELQAQDIEELDGRPVVQYRGALIPLVYAHAQVERRESGRQPLLIFSDGPRTIGLVVDEIVDIVETDLDFQLASGAPDVVGAAIINGIATEVLDVGHFMAAAFGDWSEVSRPVGTRHHRLLLVDDNLFYRSMLEPLLKGNGYAVTACRTGGEALELLNSRHDFVAVVSSIGMGEPAAGELDGFSLAEAIRNAPGRADLPIIGLATQSGPDLIERGRRVGFTDYVAKSDRSGLIAALNEFIRNDHREAA</sequence>
<dbReference type="Gene3D" id="1.20.120.160">
    <property type="entry name" value="HPT domain"/>
    <property type="match status" value="1"/>
</dbReference>
<dbReference type="GO" id="GO:0005737">
    <property type="term" value="C:cytoplasm"/>
    <property type="evidence" value="ECO:0007669"/>
    <property type="project" value="InterPro"/>
</dbReference>
<dbReference type="PANTHER" id="PTHR43395">
    <property type="entry name" value="SENSOR HISTIDINE KINASE CHEA"/>
    <property type="match status" value="1"/>
</dbReference>
<dbReference type="Gene3D" id="3.40.50.2300">
    <property type="match status" value="1"/>
</dbReference>
<feature type="domain" description="CheW-like" evidence="14">
    <location>
        <begin position="458"/>
        <end position="600"/>
    </location>
</feature>
<dbReference type="InterPro" id="IPR001789">
    <property type="entry name" value="Sig_transdc_resp-reg_receiver"/>
</dbReference>
<dbReference type="SUPFAM" id="SSF52172">
    <property type="entry name" value="CheY-like"/>
    <property type="match status" value="1"/>
</dbReference>
<dbReference type="GO" id="GO:0000155">
    <property type="term" value="F:phosphorelay sensor kinase activity"/>
    <property type="evidence" value="ECO:0007669"/>
    <property type="project" value="InterPro"/>
</dbReference>
<dbReference type="Pfam" id="PF00072">
    <property type="entry name" value="Response_reg"/>
    <property type="match status" value="1"/>
</dbReference>
<dbReference type="CDD" id="cd00731">
    <property type="entry name" value="CheA_reg"/>
    <property type="match status" value="1"/>
</dbReference>
<feature type="compositionally biased region" description="Basic and acidic residues" evidence="11">
    <location>
        <begin position="184"/>
        <end position="197"/>
    </location>
</feature>
<evidence type="ECO:0000256" key="10">
    <source>
        <dbReference type="PROSITE-ProRule" id="PRU00169"/>
    </source>
</evidence>
<accession>A0A9W6MXI1</accession>
<keyword evidence="6" id="KW-0418">Kinase</keyword>